<evidence type="ECO:0000313" key="4">
    <source>
        <dbReference type="Proteomes" id="UP001595796"/>
    </source>
</evidence>
<accession>A0ABV9Z0K8</accession>
<name>A0ABV9Z0K8_9HYPH</name>
<feature type="chain" id="PRO_5047185760" evidence="2">
    <location>
        <begin position="26"/>
        <end position="107"/>
    </location>
</feature>
<feature type="compositionally biased region" description="Basic residues" evidence="1">
    <location>
        <begin position="52"/>
        <end position="64"/>
    </location>
</feature>
<keyword evidence="2" id="KW-0732">Signal</keyword>
<dbReference type="RefSeq" id="WP_114955200.1">
    <property type="nucleotide sequence ID" value="NZ_JBHSJF010000001.1"/>
</dbReference>
<comment type="caution">
    <text evidence="3">The sequence shown here is derived from an EMBL/GenBank/DDBJ whole genome shotgun (WGS) entry which is preliminary data.</text>
</comment>
<evidence type="ECO:0000256" key="1">
    <source>
        <dbReference type="SAM" id="MobiDB-lite"/>
    </source>
</evidence>
<feature type="signal peptide" evidence="2">
    <location>
        <begin position="1"/>
        <end position="25"/>
    </location>
</feature>
<evidence type="ECO:0000256" key="2">
    <source>
        <dbReference type="SAM" id="SignalP"/>
    </source>
</evidence>
<reference evidence="4" key="1">
    <citation type="journal article" date="2019" name="Int. J. Syst. Evol. Microbiol.">
        <title>The Global Catalogue of Microorganisms (GCM) 10K type strain sequencing project: providing services to taxonomists for standard genome sequencing and annotation.</title>
        <authorList>
            <consortium name="The Broad Institute Genomics Platform"/>
            <consortium name="The Broad Institute Genome Sequencing Center for Infectious Disease"/>
            <person name="Wu L."/>
            <person name="Ma J."/>
        </authorList>
    </citation>
    <scope>NUCLEOTIDE SEQUENCE [LARGE SCALE GENOMIC DNA]</scope>
    <source>
        <strain evidence="4">CGMCC 1.16444</strain>
    </source>
</reference>
<feature type="region of interest" description="Disordered" evidence="1">
    <location>
        <begin position="26"/>
        <end position="64"/>
    </location>
</feature>
<protein>
    <submittedName>
        <fullName evidence="3">Uncharacterized protein</fullName>
    </submittedName>
</protein>
<proteinExistence type="predicted"/>
<dbReference type="EMBL" id="JBHSJF010000001">
    <property type="protein sequence ID" value="MFC5066401.1"/>
    <property type="molecule type" value="Genomic_DNA"/>
</dbReference>
<keyword evidence="4" id="KW-1185">Reference proteome</keyword>
<evidence type="ECO:0000313" key="3">
    <source>
        <dbReference type="EMBL" id="MFC5066401.1"/>
    </source>
</evidence>
<dbReference type="Proteomes" id="UP001595796">
    <property type="component" value="Unassembled WGS sequence"/>
</dbReference>
<organism evidence="3 4">
    <name type="scientific">Flaviflagellibacter deserti</name>
    <dbReference type="NCBI Taxonomy" id="2267266"/>
    <lineage>
        <taxon>Bacteria</taxon>
        <taxon>Pseudomonadati</taxon>
        <taxon>Pseudomonadota</taxon>
        <taxon>Alphaproteobacteria</taxon>
        <taxon>Hyphomicrobiales</taxon>
        <taxon>Flaviflagellibacter</taxon>
    </lineage>
</organism>
<sequence length="107" mass="11099">MSLKTVTIAVVAASLALGTAAPAFAGWNGPNEFQNKPNPKFPGPGPKDFKAPPKKAGPKPHHHGPAFGALMGVGVLTAAAIAASQDDEECWQERRKGGRIVTVCVED</sequence>
<gene>
    <name evidence="3" type="ORF">ACFPFW_00045</name>
</gene>